<dbReference type="InterPro" id="IPR015421">
    <property type="entry name" value="PyrdxlP-dep_Trfase_major"/>
</dbReference>
<dbReference type="RefSeq" id="WP_101916677.1">
    <property type="nucleotide sequence ID" value="NZ_OENF01000010.1"/>
</dbReference>
<evidence type="ECO:0000313" key="1">
    <source>
        <dbReference type="EMBL" id="SOS74177.1"/>
    </source>
</evidence>
<reference evidence="2" key="1">
    <citation type="submission" date="2017-11" db="EMBL/GenBank/DDBJ databases">
        <authorList>
            <person name="Duchaud E."/>
        </authorList>
    </citation>
    <scope>NUCLEOTIDE SEQUENCE [LARGE SCALE GENOMIC DNA]</scope>
    <source>
        <strain evidence="2">Tenacibaculum sp. TNO020</strain>
    </source>
</reference>
<dbReference type="OrthoDB" id="5287553at2"/>
<keyword evidence="2" id="KW-1185">Reference proteome</keyword>
<dbReference type="EMBL" id="OENF01000010">
    <property type="protein sequence ID" value="SOS74177.1"/>
    <property type="molecule type" value="Genomic_DNA"/>
</dbReference>
<dbReference type="SUPFAM" id="SSF53383">
    <property type="entry name" value="PLP-dependent transferases"/>
    <property type="match status" value="1"/>
</dbReference>
<gene>
    <name evidence="1" type="ORF">TNO020_180208</name>
</gene>
<sequence length="640" mass="72601">MQQNQHTNIANYINEVLKNMPEDWLKLTTHRLDIYNEKLAKTQFLEQFQNLYINNNSDNKALYQLPTAYDYIRLGHPLSCILEWSIATEKQLKSENIISFSSKTMPVLAILRKNLLENKNTKIFYIEKLPSNFDAEILKNTYGYQFELQKISQKELADFSNIYKPETFEGSTILIAEKKNICDFQLLPTIDFCVNTNNKLGSIIIINNKIENDKIDTKIKENNKYITAIQHVRRRESIAMTPENSLIALQKFTAKENNQEIKKDVKKDIKEAKKIVLETISKITTSSTKPLVASSGLSMQYAIMMGLIDDAQQNHPSKKIKFIVPPNCYGGTNDQARRVADSIENVAVVDLLVDGDNEMVQSLDRILAEIAEQDAIPYIIAEIPTNPRVEVPNLQDLNKVLSTKRSTKTGEIAIAPVFILDQTFCPNVHFLGENDILSNVNVISYVSGSKFPSGGKCTAGYCVGNAKTHALIEKIDTHLTISDNQATDYQYEILAKQLPSMNQRIEDAYKNTREFVTFISEKLPTANINFVSEELTSQSFMPSVFSLDLPTKGNTHQEKESYKRALNLKLINLMITKIPQESKFCVSYGQLNGCYWTIPATSTQGTTKEGDKDYIVRVSLSPTMDVELHKKVFSEFVEML</sequence>
<dbReference type="AlphaFoldDB" id="A0A2H1YHA0"/>
<dbReference type="InterPro" id="IPR015424">
    <property type="entry name" value="PyrdxlP-dep_Trfase"/>
</dbReference>
<dbReference type="Gene3D" id="3.40.640.10">
    <property type="entry name" value="Type I PLP-dependent aspartate aminotransferase-like (Major domain)"/>
    <property type="match status" value="1"/>
</dbReference>
<accession>A0A2H1YHA0</accession>
<organism evidence="1 2">
    <name type="scientific">Tenacibaculum piscium</name>
    <dbReference type="NCBI Taxonomy" id="1458515"/>
    <lineage>
        <taxon>Bacteria</taxon>
        <taxon>Pseudomonadati</taxon>
        <taxon>Bacteroidota</taxon>
        <taxon>Flavobacteriia</taxon>
        <taxon>Flavobacteriales</taxon>
        <taxon>Flavobacteriaceae</taxon>
        <taxon>Tenacibaculum</taxon>
    </lineage>
</organism>
<name>A0A2H1YHA0_9FLAO</name>
<protein>
    <submittedName>
        <fullName evidence="1">Cystathionine beta-synthase</fullName>
    </submittedName>
</protein>
<evidence type="ECO:0000313" key="2">
    <source>
        <dbReference type="Proteomes" id="UP000234211"/>
    </source>
</evidence>
<proteinExistence type="predicted"/>
<dbReference type="Proteomes" id="UP000234211">
    <property type="component" value="Unassembled WGS sequence"/>
</dbReference>